<reference evidence="3" key="1">
    <citation type="submission" date="2016-10" db="EMBL/GenBank/DDBJ databases">
        <authorList>
            <person name="Varghese N."/>
            <person name="Submissions S."/>
        </authorList>
    </citation>
    <scope>NUCLEOTIDE SEQUENCE [LARGE SCALE GENOMIC DNA]</scope>
    <source>
        <strain evidence="3">CGMCC 4.5579</strain>
    </source>
</reference>
<protein>
    <recommendedName>
        <fullName evidence="4">DUF4188 domain-containing protein</fullName>
    </recommendedName>
</protein>
<evidence type="ECO:0000313" key="3">
    <source>
        <dbReference type="Proteomes" id="UP000198727"/>
    </source>
</evidence>
<sequence length="153" mass="17054">MWRPSVRVGQLYEQLYGTIGRHVVHRSILNEQSEHGCLGYHTWFGRTVVCVQYWNSMEALLSYAWNVDASHVRGWRSFIRRIGDKRDVGVWHEAYVTHPSGVDVIYRNMPAFGMGKATTLVRPGGHEPGERAAGEPGEGSTRDEGGDADGIAG</sequence>
<dbReference type="Proteomes" id="UP000198727">
    <property type="component" value="Unassembled WGS sequence"/>
</dbReference>
<evidence type="ECO:0000256" key="1">
    <source>
        <dbReference type="SAM" id="MobiDB-lite"/>
    </source>
</evidence>
<feature type="compositionally biased region" description="Basic and acidic residues" evidence="1">
    <location>
        <begin position="124"/>
        <end position="133"/>
    </location>
</feature>
<dbReference type="AlphaFoldDB" id="A0A1I5M8H8"/>
<proteinExistence type="predicted"/>
<evidence type="ECO:0008006" key="4">
    <source>
        <dbReference type="Google" id="ProtNLM"/>
    </source>
</evidence>
<evidence type="ECO:0000313" key="2">
    <source>
        <dbReference type="EMBL" id="SFP05825.1"/>
    </source>
</evidence>
<keyword evidence="3" id="KW-1185">Reference proteome</keyword>
<dbReference type="Pfam" id="PF13826">
    <property type="entry name" value="Monooxy_af470-like"/>
    <property type="match status" value="1"/>
</dbReference>
<gene>
    <name evidence="2" type="ORF">SAMN05421810_101834</name>
</gene>
<dbReference type="STRING" id="587909.SAMN05421810_101834"/>
<feature type="region of interest" description="Disordered" evidence="1">
    <location>
        <begin position="117"/>
        <end position="153"/>
    </location>
</feature>
<name>A0A1I5M8H8_9PSEU</name>
<accession>A0A1I5M8H8</accession>
<dbReference type="EMBL" id="FOWW01000001">
    <property type="protein sequence ID" value="SFP05825.1"/>
    <property type="molecule type" value="Genomic_DNA"/>
</dbReference>
<organism evidence="2 3">
    <name type="scientific">Amycolatopsis arida</name>
    <dbReference type="NCBI Taxonomy" id="587909"/>
    <lineage>
        <taxon>Bacteria</taxon>
        <taxon>Bacillati</taxon>
        <taxon>Actinomycetota</taxon>
        <taxon>Actinomycetes</taxon>
        <taxon>Pseudonocardiales</taxon>
        <taxon>Pseudonocardiaceae</taxon>
        <taxon>Amycolatopsis</taxon>
    </lineage>
</organism>
<dbReference type="InterPro" id="IPR025444">
    <property type="entry name" value="Monooxy_af470"/>
</dbReference>